<dbReference type="InterPro" id="IPR009061">
    <property type="entry name" value="DNA-bd_dom_put_sf"/>
</dbReference>
<dbReference type="PROSITE" id="PS50937">
    <property type="entry name" value="HTH_MERR_2"/>
    <property type="match status" value="1"/>
</dbReference>
<dbReference type="Pfam" id="PF13411">
    <property type="entry name" value="MerR_1"/>
    <property type="match status" value="1"/>
</dbReference>
<dbReference type="InterPro" id="IPR000551">
    <property type="entry name" value="MerR-type_HTH_dom"/>
</dbReference>
<dbReference type="SUPFAM" id="SSF46955">
    <property type="entry name" value="Putative DNA-binding domain"/>
    <property type="match status" value="1"/>
</dbReference>
<keyword evidence="7" id="KW-1185">Reference proteome</keyword>
<evidence type="ECO:0000256" key="1">
    <source>
        <dbReference type="ARBA" id="ARBA00022491"/>
    </source>
</evidence>
<evidence type="ECO:0000256" key="2">
    <source>
        <dbReference type="ARBA" id="ARBA00023015"/>
    </source>
</evidence>
<dbReference type="PANTHER" id="PTHR30204">
    <property type="entry name" value="REDOX-CYCLING DRUG-SENSING TRANSCRIPTIONAL ACTIVATOR SOXR"/>
    <property type="match status" value="1"/>
</dbReference>
<keyword evidence="3 6" id="KW-0238">DNA-binding</keyword>
<dbReference type="GO" id="GO:0003700">
    <property type="term" value="F:DNA-binding transcription factor activity"/>
    <property type="evidence" value="ECO:0007669"/>
    <property type="project" value="InterPro"/>
</dbReference>
<name>A0A1N5ZJ28_9ACTN</name>
<feature type="domain" description="HTH merR-type" evidence="5">
    <location>
        <begin position="128"/>
        <end position="193"/>
    </location>
</feature>
<dbReference type="PRINTS" id="PR00040">
    <property type="entry name" value="HTHMERR"/>
</dbReference>
<dbReference type="Proteomes" id="UP000185124">
    <property type="component" value="Unassembled WGS sequence"/>
</dbReference>
<dbReference type="SMART" id="SM00422">
    <property type="entry name" value="HTH_MERR"/>
    <property type="match status" value="1"/>
</dbReference>
<evidence type="ECO:0000256" key="4">
    <source>
        <dbReference type="ARBA" id="ARBA00023163"/>
    </source>
</evidence>
<keyword evidence="1" id="KW-0678">Repressor</keyword>
<keyword evidence="2" id="KW-0805">Transcription regulation</keyword>
<dbReference type="EMBL" id="FSQT01000002">
    <property type="protein sequence ID" value="SIN21826.1"/>
    <property type="molecule type" value="Genomic_DNA"/>
</dbReference>
<dbReference type="STRING" id="709881.SAMN04489832_4068"/>
<proteinExistence type="predicted"/>
<dbReference type="Gene3D" id="1.10.1660.10">
    <property type="match status" value="1"/>
</dbReference>
<protein>
    <submittedName>
        <fullName evidence="6">DNA-binding transcriptional regulator, MerR family</fullName>
    </submittedName>
</protein>
<dbReference type="InterPro" id="IPR047057">
    <property type="entry name" value="MerR_fam"/>
</dbReference>
<gene>
    <name evidence="6" type="ORF">SAMN04489832_4068</name>
</gene>
<dbReference type="PROSITE" id="PS00552">
    <property type="entry name" value="HTH_MERR_1"/>
    <property type="match status" value="1"/>
</dbReference>
<evidence type="ECO:0000313" key="7">
    <source>
        <dbReference type="Proteomes" id="UP000185124"/>
    </source>
</evidence>
<organism evidence="6 7">
    <name type="scientific">Micromonospora cremea</name>
    <dbReference type="NCBI Taxonomy" id="709881"/>
    <lineage>
        <taxon>Bacteria</taxon>
        <taxon>Bacillati</taxon>
        <taxon>Actinomycetota</taxon>
        <taxon>Actinomycetes</taxon>
        <taxon>Micromonosporales</taxon>
        <taxon>Micromonosporaceae</taxon>
        <taxon>Micromonospora</taxon>
    </lineage>
</organism>
<evidence type="ECO:0000256" key="3">
    <source>
        <dbReference type="ARBA" id="ARBA00023125"/>
    </source>
</evidence>
<sequence>MVSDRHPGTDDTWVPDACRLPTAEQPVRLAEFDRFFADLVRRLDRPSAQLLRLHLVGTAEAERAARDLTARESACCSFFTFDVTRTGPDAVTLDVQVPASHVGVLDAIAERVRPAGTPGSAGSWLRSGQLAGAAGVNPQTLRYYERRGLLAAPRRSPGGHRLYPAESVTRLRIIKTAQRLGFTLGEVADLLHAGQRHRRPSTGLPAQATAKLAEVERRLADLTAVRDSLRAAISAGCDDLVACAGSSCCPLPFDQT</sequence>
<evidence type="ECO:0000313" key="6">
    <source>
        <dbReference type="EMBL" id="SIN21826.1"/>
    </source>
</evidence>
<dbReference type="AlphaFoldDB" id="A0A1N5ZJ28"/>
<accession>A0A1N5ZJ28</accession>
<keyword evidence="4" id="KW-0804">Transcription</keyword>
<dbReference type="PANTHER" id="PTHR30204:SF69">
    <property type="entry name" value="MERR-FAMILY TRANSCRIPTIONAL REGULATOR"/>
    <property type="match status" value="1"/>
</dbReference>
<reference evidence="7" key="1">
    <citation type="submission" date="2016-12" db="EMBL/GenBank/DDBJ databases">
        <authorList>
            <person name="Varghese N."/>
            <person name="Submissions S."/>
        </authorList>
    </citation>
    <scope>NUCLEOTIDE SEQUENCE [LARGE SCALE GENOMIC DNA]</scope>
    <source>
        <strain evidence="7">DSM 45599</strain>
    </source>
</reference>
<evidence type="ECO:0000259" key="5">
    <source>
        <dbReference type="PROSITE" id="PS50937"/>
    </source>
</evidence>
<dbReference type="GO" id="GO:0003677">
    <property type="term" value="F:DNA binding"/>
    <property type="evidence" value="ECO:0007669"/>
    <property type="project" value="UniProtKB-KW"/>
</dbReference>